<protein>
    <recommendedName>
        <fullName evidence="2">histidine kinase</fullName>
        <ecNumber evidence="2">2.7.13.3</ecNumber>
    </recommendedName>
</protein>
<name>A0A974WK66_9BACT</name>
<dbReference type="PROSITE" id="PS50109">
    <property type="entry name" value="HIS_KIN"/>
    <property type="match status" value="1"/>
</dbReference>
<dbReference type="SMART" id="SM00387">
    <property type="entry name" value="HATPase_c"/>
    <property type="match status" value="1"/>
</dbReference>
<keyword evidence="5" id="KW-0808">Transferase</keyword>
<evidence type="ECO:0000256" key="2">
    <source>
        <dbReference type="ARBA" id="ARBA00012438"/>
    </source>
</evidence>
<dbReference type="EC" id="2.7.13.3" evidence="2"/>
<accession>A0A974WK66</accession>
<dbReference type="Pfam" id="PF02518">
    <property type="entry name" value="HATPase_c"/>
    <property type="match status" value="1"/>
</dbReference>
<comment type="catalytic activity">
    <reaction evidence="1">
        <text>ATP + protein L-histidine = ADP + protein N-phospho-L-histidine.</text>
        <dbReference type="EC" id="2.7.13.3"/>
    </reaction>
</comment>
<dbReference type="RefSeq" id="WP_205721387.1">
    <property type="nucleotide sequence ID" value="NZ_CP070608.1"/>
</dbReference>
<dbReference type="InterPro" id="IPR003018">
    <property type="entry name" value="GAF"/>
</dbReference>
<organism evidence="5 6">
    <name type="scientific">Fulvivirga lutea</name>
    <dbReference type="NCBI Taxonomy" id="2810512"/>
    <lineage>
        <taxon>Bacteria</taxon>
        <taxon>Pseudomonadati</taxon>
        <taxon>Bacteroidota</taxon>
        <taxon>Cytophagia</taxon>
        <taxon>Cytophagales</taxon>
        <taxon>Fulvivirgaceae</taxon>
        <taxon>Fulvivirga</taxon>
    </lineage>
</organism>
<dbReference type="Gene3D" id="3.30.565.10">
    <property type="entry name" value="Histidine kinase-like ATPase, C-terminal domain"/>
    <property type="match status" value="1"/>
</dbReference>
<dbReference type="InterPro" id="IPR003594">
    <property type="entry name" value="HATPase_dom"/>
</dbReference>
<evidence type="ECO:0000259" key="4">
    <source>
        <dbReference type="PROSITE" id="PS50109"/>
    </source>
</evidence>
<keyword evidence="5" id="KW-0418">Kinase</keyword>
<dbReference type="Pfam" id="PF01590">
    <property type="entry name" value="GAF"/>
    <property type="match status" value="1"/>
</dbReference>
<dbReference type="InterPro" id="IPR004358">
    <property type="entry name" value="Sig_transdc_His_kin-like_C"/>
</dbReference>
<reference evidence="5" key="1">
    <citation type="submission" date="2021-02" db="EMBL/GenBank/DDBJ databases">
        <title>Fulvivirga sp. S481 isolated from sea water.</title>
        <authorList>
            <person name="Bae S.S."/>
            <person name="Baek K."/>
        </authorList>
    </citation>
    <scope>NUCLEOTIDE SEQUENCE</scope>
    <source>
        <strain evidence="5">S481</strain>
    </source>
</reference>
<keyword evidence="3" id="KW-0597">Phosphoprotein</keyword>
<feature type="domain" description="Histidine kinase" evidence="4">
    <location>
        <begin position="186"/>
        <end position="403"/>
    </location>
</feature>
<dbReference type="InterPro" id="IPR003661">
    <property type="entry name" value="HisK_dim/P_dom"/>
</dbReference>
<dbReference type="Gene3D" id="3.30.450.40">
    <property type="match status" value="1"/>
</dbReference>
<keyword evidence="6" id="KW-1185">Reference proteome</keyword>
<proteinExistence type="predicted"/>
<dbReference type="CDD" id="cd00082">
    <property type="entry name" value="HisKA"/>
    <property type="match status" value="1"/>
</dbReference>
<dbReference type="Pfam" id="PF00512">
    <property type="entry name" value="HisKA"/>
    <property type="match status" value="1"/>
</dbReference>
<evidence type="ECO:0000256" key="1">
    <source>
        <dbReference type="ARBA" id="ARBA00000085"/>
    </source>
</evidence>
<dbReference type="InterPro" id="IPR036097">
    <property type="entry name" value="HisK_dim/P_sf"/>
</dbReference>
<dbReference type="PANTHER" id="PTHR43102">
    <property type="entry name" value="SLR1143 PROTEIN"/>
    <property type="match status" value="1"/>
</dbReference>
<dbReference type="PANTHER" id="PTHR43102:SF2">
    <property type="entry name" value="GAF DOMAIN-CONTAINING PROTEIN"/>
    <property type="match status" value="1"/>
</dbReference>
<dbReference type="EMBL" id="CP070608">
    <property type="protein sequence ID" value="QSE96873.1"/>
    <property type="molecule type" value="Genomic_DNA"/>
</dbReference>
<dbReference type="AlphaFoldDB" id="A0A974WK66"/>
<dbReference type="InterPro" id="IPR036890">
    <property type="entry name" value="HATPase_C_sf"/>
</dbReference>
<sequence>MSAPYPENEEQRLKDLQNYNILDAIEEPAFNEIVDLASFICNTPISLVSFVDKERQWFMAEKGLDAKETPREYSFCAHAILDDEIFEIEDAKKDARFENNPLVTGNPNIRFYAGVPLKSRQGHNLGSLCVIDKTPKKLNKEQKKALRILGNRVINELELRKHLKITQEQKNELEKVIHFKDRLLSIISHDLRSPLNSIKSTVSMFEGGMLSNEDIQQLMQYLKIEASTTSQLLDNLLQWAKTKLENFEIIKEPFIVNSIIEETIQLYSPEAKRKGISLSYTNGNNKIELLGDKEMIKLAIRNLINNSIKFCREGDSIKISSMSKGKKGIILLEDTGVGMTAEKVNQILGENKLESVPGTSKEKGIGLGLILINEFIKSNDGKIMGSSQPEVGTTFKVELPLAN</sequence>
<gene>
    <name evidence="5" type="ORF">JR347_14925</name>
</gene>
<dbReference type="InterPro" id="IPR029016">
    <property type="entry name" value="GAF-like_dom_sf"/>
</dbReference>
<dbReference type="SUPFAM" id="SSF55874">
    <property type="entry name" value="ATPase domain of HSP90 chaperone/DNA topoisomerase II/histidine kinase"/>
    <property type="match status" value="1"/>
</dbReference>
<dbReference type="Proteomes" id="UP000662783">
    <property type="component" value="Chromosome"/>
</dbReference>
<dbReference type="GO" id="GO:0000155">
    <property type="term" value="F:phosphorelay sensor kinase activity"/>
    <property type="evidence" value="ECO:0007669"/>
    <property type="project" value="InterPro"/>
</dbReference>
<dbReference type="KEGG" id="fuv:JR347_14925"/>
<dbReference type="SUPFAM" id="SSF47384">
    <property type="entry name" value="Homodimeric domain of signal transducing histidine kinase"/>
    <property type="match status" value="1"/>
</dbReference>
<evidence type="ECO:0000313" key="5">
    <source>
        <dbReference type="EMBL" id="QSE96873.1"/>
    </source>
</evidence>
<dbReference type="SUPFAM" id="SSF55781">
    <property type="entry name" value="GAF domain-like"/>
    <property type="match status" value="1"/>
</dbReference>
<dbReference type="SMART" id="SM00388">
    <property type="entry name" value="HisKA"/>
    <property type="match status" value="1"/>
</dbReference>
<dbReference type="PRINTS" id="PR00344">
    <property type="entry name" value="BCTRLSENSOR"/>
</dbReference>
<evidence type="ECO:0000256" key="3">
    <source>
        <dbReference type="ARBA" id="ARBA00022553"/>
    </source>
</evidence>
<dbReference type="Gene3D" id="1.10.287.130">
    <property type="match status" value="1"/>
</dbReference>
<evidence type="ECO:0000313" key="6">
    <source>
        <dbReference type="Proteomes" id="UP000662783"/>
    </source>
</evidence>
<dbReference type="InterPro" id="IPR005467">
    <property type="entry name" value="His_kinase_dom"/>
</dbReference>